<dbReference type="PANTHER" id="PTHR43899:SF13">
    <property type="entry name" value="RH59310P"/>
    <property type="match status" value="1"/>
</dbReference>
<gene>
    <name evidence="6" type="ORF">Back2_07630</name>
</gene>
<dbReference type="SMART" id="SM00822">
    <property type="entry name" value="PKS_KR"/>
    <property type="match status" value="1"/>
</dbReference>
<feature type="domain" description="Ketoreductase" evidence="5">
    <location>
        <begin position="3"/>
        <end position="179"/>
    </location>
</feature>
<dbReference type="PIRSF" id="PIRSF000126">
    <property type="entry name" value="11-beta-HSD1"/>
    <property type="match status" value="1"/>
</dbReference>
<organism evidence="6 7">
    <name type="scientific">Nocardioides baekrokdamisoli</name>
    <dbReference type="NCBI Taxonomy" id="1804624"/>
    <lineage>
        <taxon>Bacteria</taxon>
        <taxon>Bacillati</taxon>
        <taxon>Actinomycetota</taxon>
        <taxon>Actinomycetes</taxon>
        <taxon>Propionibacteriales</taxon>
        <taxon>Nocardioidaceae</taxon>
        <taxon>Nocardioides</taxon>
    </lineage>
</organism>
<evidence type="ECO:0000256" key="2">
    <source>
        <dbReference type="ARBA" id="ARBA00006484"/>
    </source>
</evidence>
<dbReference type="SUPFAM" id="SSF51735">
    <property type="entry name" value="NAD(P)-binding Rossmann-fold domains"/>
    <property type="match status" value="1"/>
</dbReference>
<dbReference type="KEGG" id="nbe:Back2_07630"/>
<evidence type="ECO:0000256" key="3">
    <source>
        <dbReference type="ARBA" id="ARBA00023002"/>
    </source>
</evidence>
<evidence type="ECO:0000313" key="6">
    <source>
        <dbReference type="EMBL" id="BBH16476.1"/>
    </source>
</evidence>
<dbReference type="Proteomes" id="UP000271573">
    <property type="component" value="Chromosome"/>
</dbReference>
<dbReference type="OrthoDB" id="9810734at2"/>
<name>A0A3G9IDP6_9ACTN</name>
<dbReference type="Gene3D" id="3.40.50.720">
    <property type="entry name" value="NAD(P)-binding Rossmann-like Domain"/>
    <property type="match status" value="1"/>
</dbReference>
<proteinExistence type="inferred from homology"/>
<evidence type="ECO:0000313" key="7">
    <source>
        <dbReference type="Proteomes" id="UP000271573"/>
    </source>
</evidence>
<evidence type="ECO:0000256" key="1">
    <source>
        <dbReference type="ARBA" id="ARBA00004240"/>
    </source>
</evidence>
<dbReference type="PRINTS" id="PR00080">
    <property type="entry name" value="SDRFAMILY"/>
</dbReference>
<dbReference type="InterPro" id="IPR002347">
    <property type="entry name" value="SDR_fam"/>
</dbReference>
<dbReference type="InterPro" id="IPR051019">
    <property type="entry name" value="VLCFA-Steroid_DH"/>
</dbReference>
<reference evidence="6 7" key="1">
    <citation type="submission" date="2018-11" db="EMBL/GenBank/DDBJ databases">
        <title>Complete genome sequence of Nocardioides baekrokdamisoli strain KCTC 39748.</title>
        <authorList>
            <person name="Kang S.W."/>
            <person name="Lee K.C."/>
            <person name="Kim K.K."/>
            <person name="Kim J.S."/>
            <person name="Kim D.S."/>
            <person name="Ko S.H."/>
            <person name="Yang S.H."/>
            <person name="Shin Y.K."/>
            <person name="Lee J.S."/>
        </authorList>
    </citation>
    <scope>NUCLEOTIDE SEQUENCE [LARGE SCALE GENOMIC DNA]</scope>
    <source>
        <strain evidence="6 7">KCTC 39748</strain>
    </source>
</reference>
<dbReference type="RefSeq" id="WP_125566907.1">
    <property type="nucleotide sequence ID" value="NZ_AP019307.1"/>
</dbReference>
<comment type="subcellular location">
    <subcellularLocation>
        <location evidence="1">Endoplasmic reticulum</location>
    </subcellularLocation>
</comment>
<comment type="similarity">
    <text evidence="2 4">Belongs to the short-chain dehydrogenases/reductases (SDR) family.</text>
</comment>
<keyword evidence="3" id="KW-0560">Oxidoreductase</keyword>
<keyword evidence="7" id="KW-1185">Reference proteome</keyword>
<dbReference type="InterPro" id="IPR036291">
    <property type="entry name" value="NAD(P)-bd_dom_sf"/>
</dbReference>
<dbReference type="PROSITE" id="PS00061">
    <property type="entry name" value="ADH_SHORT"/>
    <property type="match status" value="1"/>
</dbReference>
<sequence length="254" mass="27438">MSQTALVTGATAGIGLAFAQQLADQRYDLVLVARDAVRLEETAAELRTRGVQVEVLVADLNKRKELAKVEARVASKDTPIDLLVNNAGYGLKYRFIENSTDDEEGMLNVLVTAVMRLSHAAIVAMNERGSGGIINVSSVAGFLPRGTYSAAKAYVNSFTEWAHHEYAPAGITVMALCPGFTRTEFHGRMGVSQSSAPDWLWLDVNDLVATALKDFAKGKAFSIPSPQYKAIVGISKAVPKPILQRFQKLGRAAK</sequence>
<dbReference type="InterPro" id="IPR057326">
    <property type="entry name" value="KR_dom"/>
</dbReference>
<accession>A0A3G9IDP6</accession>
<dbReference type="GO" id="GO:0016491">
    <property type="term" value="F:oxidoreductase activity"/>
    <property type="evidence" value="ECO:0007669"/>
    <property type="project" value="UniProtKB-KW"/>
</dbReference>
<evidence type="ECO:0000256" key="4">
    <source>
        <dbReference type="RuleBase" id="RU000363"/>
    </source>
</evidence>
<evidence type="ECO:0000259" key="5">
    <source>
        <dbReference type="SMART" id="SM00822"/>
    </source>
</evidence>
<dbReference type="AlphaFoldDB" id="A0A3G9IDP6"/>
<dbReference type="Pfam" id="PF00106">
    <property type="entry name" value="adh_short"/>
    <property type="match status" value="1"/>
</dbReference>
<dbReference type="PANTHER" id="PTHR43899">
    <property type="entry name" value="RH59310P"/>
    <property type="match status" value="1"/>
</dbReference>
<dbReference type="EMBL" id="AP019307">
    <property type="protein sequence ID" value="BBH16476.1"/>
    <property type="molecule type" value="Genomic_DNA"/>
</dbReference>
<protein>
    <submittedName>
        <fullName evidence="6">Dehydrogenase</fullName>
    </submittedName>
</protein>
<dbReference type="PRINTS" id="PR00081">
    <property type="entry name" value="GDHRDH"/>
</dbReference>
<dbReference type="InterPro" id="IPR020904">
    <property type="entry name" value="Sc_DH/Rdtase_CS"/>
</dbReference>